<dbReference type="Gene3D" id="3.40.50.300">
    <property type="entry name" value="P-loop containing nucleotide triphosphate hydrolases"/>
    <property type="match status" value="1"/>
</dbReference>
<accession>A0A5R9IWX8</accession>
<keyword evidence="3" id="KW-0547">Nucleotide-binding</keyword>
<proteinExistence type="inferred from homology"/>
<protein>
    <submittedName>
        <fullName evidence="6">ABC transporter ATP-binding protein</fullName>
    </submittedName>
</protein>
<dbReference type="CDD" id="cd03220">
    <property type="entry name" value="ABC_KpsT_Wzt"/>
    <property type="match status" value="1"/>
</dbReference>
<dbReference type="AlphaFoldDB" id="A0A5R9IWX8"/>
<dbReference type="PANTHER" id="PTHR46743">
    <property type="entry name" value="TEICHOIC ACIDS EXPORT ATP-BINDING PROTEIN TAGH"/>
    <property type="match status" value="1"/>
</dbReference>
<comment type="caution">
    <text evidence="6">The sequence shown here is derived from an EMBL/GenBank/DDBJ whole genome shotgun (WGS) entry which is preliminary data.</text>
</comment>
<keyword evidence="4 6" id="KW-0067">ATP-binding</keyword>
<dbReference type="SMART" id="SM00382">
    <property type="entry name" value="AAA"/>
    <property type="match status" value="1"/>
</dbReference>
<evidence type="ECO:0000256" key="2">
    <source>
        <dbReference type="ARBA" id="ARBA00022448"/>
    </source>
</evidence>
<organism evidence="6 7">
    <name type="scientific">Thalassotalea litorea</name>
    <dbReference type="NCBI Taxonomy" id="2020715"/>
    <lineage>
        <taxon>Bacteria</taxon>
        <taxon>Pseudomonadati</taxon>
        <taxon>Pseudomonadota</taxon>
        <taxon>Gammaproteobacteria</taxon>
        <taxon>Alteromonadales</taxon>
        <taxon>Colwelliaceae</taxon>
        <taxon>Thalassotalea</taxon>
    </lineage>
</organism>
<name>A0A5R9IWX8_9GAMM</name>
<dbReference type="InterPro" id="IPR050683">
    <property type="entry name" value="Bact_Polysacc_Export_ATP-bd"/>
</dbReference>
<dbReference type="InterPro" id="IPR027417">
    <property type="entry name" value="P-loop_NTPase"/>
</dbReference>
<dbReference type="GO" id="GO:0140359">
    <property type="term" value="F:ABC-type transporter activity"/>
    <property type="evidence" value="ECO:0007669"/>
    <property type="project" value="InterPro"/>
</dbReference>
<dbReference type="PANTHER" id="PTHR46743:SF2">
    <property type="entry name" value="TEICHOIC ACIDS EXPORT ATP-BINDING PROTEIN TAGH"/>
    <property type="match status" value="1"/>
</dbReference>
<dbReference type="GO" id="GO:0005524">
    <property type="term" value="F:ATP binding"/>
    <property type="evidence" value="ECO:0007669"/>
    <property type="project" value="UniProtKB-KW"/>
</dbReference>
<sequence length="216" mass="24530">MIELHSVSKYYPSKLGRQYVFNNLNFTIPGGHNIALLGKNGAGKSTLFRLLAGSEYPNEGRIRTSYNISWPVALATGVHPKMTGRENTRFIGRVNGVDDLERYEEMVKQFAELKQKYDLPVRTYSSGMRSRLAFACCIAIDFDIYLIDEAISVGDPKFRRKTQQALLRKSKTSNVIMVSHELDDVRLFCDSAILIEKGQLSFYNDLEQAIDIYEAN</sequence>
<dbReference type="GO" id="GO:0016887">
    <property type="term" value="F:ATP hydrolysis activity"/>
    <property type="evidence" value="ECO:0007669"/>
    <property type="project" value="InterPro"/>
</dbReference>
<dbReference type="PROSITE" id="PS00211">
    <property type="entry name" value="ABC_TRANSPORTER_1"/>
    <property type="match status" value="1"/>
</dbReference>
<feature type="domain" description="ABC transporter" evidence="5">
    <location>
        <begin position="2"/>
        <end position="215"/>
    </location>
</feature>
<keyword evidence="2" id="KW-0813">Transport</keyword>
<evidence type="ECO:0000256" key="4">
    <source>
        <dbReference type="ARBA" id="ARBA00022840"/>
    </source>
</evidence>
<evidence type="ECO:0000259" key="5">
    <source>
        <dbReference type="PROSITE" id="PS50893"/>
    </source>
</evidence>
<comment type="similarity">
    <text evidence="1">Belongs to the ABC transporter superfamily.</text>
</comment>
<dbReference type="Proteomes" id="UP000307790">
    <property type="component" value="Unassembled WGS sequence"/>
</dbReference>
<dbReference type="InterPro" id="IPR003439">
    <property type="entry name" value="ABC_transporter-like_ATP-bd"/>
</dbReference>
<keyword evidence="7" id="KW-1185">Reference proteome</keyword>
<dbReference type="RefSeq" id="WP_138318289.1">
    <property type="nucleotide sequence ID" value="NZ_VCBC01000002.1"/>
</dbReference>
<dbReference type="GO" id="GO:0016020">
    <property type="term" value="C:membrane"/>
    <property type="evidence" value="ECO:0007669"/>
    <property type="project" value="InterPro"/>
</dbReference>
<dbReference type="InterPro" id="IPR017871">
    <property type="entry name" value="ABC_transporter-like_CS"/>
</dbReference>
<dbReference type="Pfam" id="PF00005">
    <property type="entry name" value="ABC_tran"/>
    <property type="match status" value="1"/>
</dbReference>
<reference evidence="6 7" key="1">
    <citation type="submission" date="2019-05" db="EMBL/GenBank/DDBJ databases">
        <title>Genome sequences of Thalassotalea litorea 1K03283.</title>
        <authorList>
            <person name="Zhang D."/>
        </authorList>
    </citation>
    <scope>NUCLEOTIDE SEQUENCE [LARGE SCALE GENOMIC DNA]</scope>
    <source>
        <strain evidence="6 7">MCCC 1K03283</strain>
    </source>
</reference>
<dbReference type="EMBL" id="VCBC01000002">
    <property type="protein sequence ID" value="TLU67686.1"/>
    <property type="molecule type" value="Genomic_DNA"/>
</dbReference>
<evidence type="ECO:0000313" key="6">
    <source>
        <dbReference type="EMBL" id="TLU67686.1"/>
    </source>
</evidence>
<evidence type="ECO:0000313" key="7">
    <source>
        <dbReference type="Proteomes" id="UP000307790"/>
    </source>
</evidence>
<evidence type="ECO:0000256" key="3">
    <source>
        <dbReference type="ARBA" id="ARBA00022741"/>
    </source>
</evidence>
<dbReference type="OrthoDB" id="9778870at2"/>
<dbReference type="InterPro" id="IPR015860">
    <property type="entry name" value="ABC_transpr_TagH-like"/>
</dbReference>
<evidence type="ECO:0000256" key="1">
    <source>
        <dbReference type="ARBA" id="ARBA00005417"/>
    </source>
</evidence>
<dbReference type="InterPro" id="IPR003593">
    <property type="entry name" value="AAA+_ATPase"/>
</dbReference>
<dbReference type="SUPFAM" id="SSF52540">
    <property type="entry name" value="P-loop containing nucleoside triphosphate hydrolases"/>
    <property type="match status" value="1"/>
</dbReference>
<dbReference type="PROSITE" id="PS50893">
    <property type="entry name" value="ABC_TRANSPORTER_2"/>
    <property type="match status" value="1"/>
</dbReference>
<gene>
    <name evidence="6" type="ORF">FE810_01690</name>
</gene>